<evidence type="ECO:0000313" key="3">
    <source>
        <dbReference type="Proteomes" id="UP000286561"/>
    </source>
</evidence>
<feature type="transmembrane region" description="Helical" evidence="1">
    <location>
        <begin position="16"/>
        <end position="35"/>
    </location>
</feature>
<dbReference type="AlphaFoldDB" id="A0A413PZ50"/>
<keyword evidence="1" id="KW-0472">Membrane</keyword>
<gene>
    <name evidence="2" type="ORF">DW972_05525</name>
</gene>
<keyword evidence="1" id="KW-0812">Transmembrane</keyword>
<evidence type="ECO:0000313" key="2">
    <source>
        <dbReference type="EMBL" id="RGZ83962.1"/>
    </source>
</evidence>
<accession>A0A413PZ50</accession>
<comment type="caution">
    <text evidence="2">The sequence shown here is derived from an EMBL/GenBank/DDBJ whole genome shotgun (WGS) entry which is preliminary data.</text>
</comment>
<name>A0A413PZ50_9FIRM</name>
<sequence length="170" mass="19337">MSETVKNKHVKKKNSAVLLLKTVITAVLLFFTWYLCSHFMEYQKNATNQVNKYRIDQVCQLSAGSAVSQKFVAKHTHLKTVKVYFGNDYSGQASGKVILNIIDLETGKSIQRLTKNISDIVNNDYTEFKTDLQLTKKKEYSIQLQQVEQNPARNLLFSSGQQRKLVSVAS</sequence>
<reference evidence="2 3" key="1">
    <citation type="submission" date="2018-08" db="EMBL/GenBank/DDBJ databases">
        <title>A genome reference for cultivated species of the human gut microbiota.</title>
        <authorList>
            <person name="Zou Y."/>
            <person name="Xue W."/>
            <person name="Luo G."/>
        </authorList>
    </citation>
    <scope>NUCLEOTIDE SEQUENCE [LARGE SCALE GENOMIC DNA]</scope>
    <source>
        <strain evidence="2 3">AM48-23BH</strain>
    </source>
</reference>
<dbReference type="RefSeq" id="WP_118329215.1">
    <property type="nucleotide sequence ID" value="NZ_QSEP01000022.1"/>
</dbReference>
<dbReference type="Proteomes" id="UP000286561">
    <property type="component" value="Unassembled WGS sequence"/>
</dbReference>
<proteinExistence type="predicted"/>
<organism evidence="2 3">
    <name type="scientific">Anaerobutyricum hallii</name>
    <dbReference type="NCBI Taxonomy" id="39488"/>
    <lineage>
        <taxon>Bacteria</taxon>
        <taxon>Bacillati</taxon>
        <taxon>Bacillota</taxon>
        <taxon>Clostridia</taxon>
        <taxon>Lachnospirales</taxon>
        <taxon>Lachnospiraceae</taxon>
        <taxon>Anaerobutyricum</taxon>
    </lineage>
</organism>
<evidence type="ECO:0000256" key="1">
    <source>
        <dbReference type="SAM" id="Phobius"/>
    </source>
</evidence>
<keyword evidence="1" id="KW-1133">Transmembrane helix</keyword>
<dbReference type="EMBL" id="QSEP01000022">
    <property type="protein sequence ID" value="RGZ83962.1"/>
    <property type="molecule type" value="Genomic_DNA"/>
</dbReference>
<protein>
    <submittedName>
        <fullName evidence="2">Uncharacterized protein</fullName>
    </submittedName>
</protein>